<dbReference type="AlphaFoldDB" id="A0A2M7TW80"/>
<dbReference type="GO" id="GO:0005840">
    <property type="term" value="C:ribosome"/>
    <property type="evidence" value="ECO:0007669"/>
    <property type="project" value="UniProtKB-KW"/>
</dbReference>
<keyword evidence="2 4" id="KW-0689">Ribosomal protein</keyword>
<dbReference type="Proteomes" id="UP000228503">
    <property type="component" value="Unassembled WGS sequence"/>
</dbReference>
<organism evidence="5 6">
    <name type="scientific">Candidatus Roizmanbacteria bacterium CG_4_10_14_0_2_um_filter_39_13</name>
    <dbReference type="NCBI Taxonomy" id="1974825"/>
    <lineage>
        <taxon>Bacteria</taxon>
        <taxon>Candidatus Roizmaniibacteriota</taxon>
    </lineage>
</organism>
<comment type="caution">
    <text evidence="5">The sequence shown here is derived from an EMBL/GenBank/DDBJ whole genome shotgun (WGS) entry which is preliminary data.</text>
</comment>
<accession>A0A2M7TW80</accession>
<gene>
    <name evidence="4" type="primary">rplM</name>
    <name evidence="5" type="ORF">COY16_05375</name>
</gene>
<dbReference type="CDD" id="cd00392">
    <property type="entry name" value="Ribosomal_L13"/>
    <property type="match status" value="1"/>
</dbReference>
<evidence type="ECO:0000256" key="1">
    <source>
        <dbReference type="ARBA" id="ARBA00006227"/>
    </source>
</evidence>
<dbReference type="PANTHER" id="PTHR11545:SF2">
    <property type="entry name" value="LARGE RIBOSOMAL SUBUNIT PROTEIN UL13M"/>
    <property type="match status" value="1"/>
</dbReference>
<evidence type="ECO:0000256" key="3">
    <source>
        <dbReference type="ARBA" id="ARBA00023274"/>
    </source>
</evidence>
<dbReference type="PIRSF" id="PIRSF002181">
    <property type="entry name" value="Ribosomal_L13"/>
    <property type="match status" value="1"/>
</dbReference>
<comment type="function">
    <text evidence="4">This protein is one of the early assembly proteins of the 50S ribosomal subunit, although it is not seen to bind rRNA by itself. It is important during the early stages of 50S assembly.</text>
</comment>
<dbReference type="GO" id="GO:0006412">
    <property type="term" value="P:translation"/>
    <property type="evidence" value="ECO:0007669"/>
    <property type="project" value="UniProtKB-UniRule"/>
</dbReference>
<sequence>MTKVTETTRSIKGAEIVRKWHLIDAQNAILGRTVSKITTLLQGKHKRTYVPYLDGGDNIVLINAAQIKVTGNKGSQKEYDSYSGFPGGRTVRTFDELMKISPEKVIRSAVSGMLPKNKHRDQRLARLFIFDDEKHPYADKIEVSETKSE</sequence>
<dbReference type="InterPro" id="IPR036899">
    <property type="entry name" value="Ribosomal_uL13_sf"/>
</dbReference>
<reference evidence="6" key="1">
    <citation type="submission" date="2017-09" db="EMBL/GenBank/DDBJ databases">
        <title>Depth-based differentiation of microbial function through sediment-hosted aquifers and enrichment of novel symbionts in the deep terrestrial subsurface.</title>
        <authorList>
            <person name="Probst A.J."/>
            <person name="Ladd B."/>
            <person name="Jarett J.K."/>
            <person name="Geller-Mcgrath D.E."/>
            <person name="Sieber C.M.K."/>
            <person name="Emerson J.B."/>
            <person name="Anantharaman K."/>
            <person name="Thomas B.C."/>
            <person name="Malmstrom R."/>
            <person name="Stieglmeier M."/>
            <person name="Klingl A."/>
            <person name="Woyke T."/>
            <person name="Ryan C.M."/>
            <person name="Banfield J.F."/>
        </authorList>
    </citation>
    <scope>NUCLEOTIDE SEQUENCE [LARGE SCALE GENOMIC DNA]</scope>
</reference>
<proteinExistence type="inferred from homology"/>
<dbReference type="NCBIfam" id="TIGR01066">
    <property type="entry name" value="rplM_bact"/>
    <property type="match status" value="1"/>
</dbReference>
<dbReference type="GO" id="GO:0003735">
    <property type="term" value="F:structural constituent of ribosome"/>
    <property type="evidence" value="ECO:0007669"/>
    <property type="project" value="InterPro"/>
</dbReference>
<dbReference type="InterPro" id="IPR005822">
    <property type="entry name" value="Ribosomal_uL13"/>
</dbReference>
<dbReference type="GO" id="GO:1990904">
    <property type="term" value="C:ribonucleoprotein complex"/>
    <property type="evidence" value="ECO:0007669"/>
    <property type="project" value="UniProtKB-KW"/>
</dbReference>
<comment type="subunit">
    <text evidence="4">Part of the 50S ribosomal subunit.</text>
</comment>
<dbReference type="InterPro" id="IPR005823">
    <property type="entry name" value="Ribosomal_uL13_bac-type"/>
</dbReference>
<keyword evidence="3 4" id="KW-0687">Ribonucleoprotein</keyword>
<dbReference type="Gene3D" id="3.90.1180.10">
    <property type="entry name" value="Ribosomal protein L13"/>
    <property type="match status" value="1"/>
</dbReference>
<comment type="similarity">
    <text evidence="1 4">Belongs to the universal ribosomal protein uL13 family.</text>
</comment>
<dbReference type="HAMAP" id="MF_01366">
    <property type="entry name" value="Ribosomal_uL13"/>
    <property type="match status" value="1"/>
</dbReference>
<dbReference type="PANTHER" id="PTHR11545">
    <property type="entry name" value="RIBOSOMAL PROTEIN L13"/>
    <property type="match status" value="1"/>
</dbReference>
<evidence type="ECO:0000256" key="4">
    <source>
        <dbReference type="HAMAP-Rule" id="MF_01366"/>
    </source>
</evidence>
<dbReference type="GO" id="GO:0017148">
    <property type="term" value="P:negative regulation of translation"/>
    <property type="evidence" value="ECO:0007669"/>
    <property type="project" value="TreeGrafter"/>
</dbReference>
<evidence type="ECO:0000256" key="2">
    <source>
        <dbReference type="ARBA" id="ARBA00022980"/>
    </source>
</evidence>
<protein>
    <recommendedName>
        <fullName evidence="4">Large ribosomal subunit protein uL13</fullName>
    </recommendedName>
</protein>
<dbReference type="EMBL" id="PFOB01000066">
    <property type="protein sequence ID" value="PIZ62096.1"/>
    <property type="molecule type" value="Genomic_DNA"/>
</dbReference>
<evidence type="ECO:0000313" key="6">
    <source>
        <dbReference type="Proteomes" id="UP000228503"/>
    </source>
</evidence>
<name>A0A2M7TW80_9BACT</name>
<dbReference type="GO" id="GO:0003729">
    <property type="term" value="F:mRNA binding"/>
    <property type="evidence" value="ECO:0007669"/>
    <property type="project" value="TreeGrafter"/>
</dbReference>
<dbReference type="Pfam" id="PF00572">
    <property type="entry name" value="Ribosomal_L13"/>
    <property type="match status" value="1"/>
</dbReference>
<evidence type="ECO:0000313" key="5">
    <source>
        <dbReference type="EMBL" id="PIZ62096.1"/>
    </source>
</evidence>
<dbReference type="SUPFAM" id="SSF52161">
    <property type="entry name" value="Ribosomal protein L13"/>
    <property type="match status" value="1"/>
</dbReference>